<gene>
    <name evidence="2" type="ORF">CM1_01905</name>
</gene>
<dbReference type="AlphaFoldDB" id="A0ABC7ZJI5"/>
<dbReference type="Proteomes" id="UP000005254">
    <property type="component" value="Chromosome"/>
</dbReference>
<reference evidence="2 3" key="1">
    <citation type="journal article" date="2012" name="J. Bacteriol.">
        <title>Draft Genome Sequences of Four Axenic Mycoplasma genitalium Strains Isolated from Denmark, Japan, and Australia.</title>
        <authorList>
            <person name="McGowin C.L."/>
            <person name="Ma L."/>
            <person name="Jensen J.S."/>
            <person name="Mancuso M.M."/>
            <person name="Hamasuna R."/>
            <person name="Adegboye D."/>
            <person name="Martin D.H."/>
        </authorList>
    </citation>
    <scope>NUCLEOTIDE SEQUENCE [LARGE SCALE GENOMIC DNA]</scope>
    <source>
        <strain evidence="2 3">M6320</strain>
    </source>
</reference>
<protein>
    <submittedName>
        <fullName evidence="2">HMW3 cytadherence accessory protein</fullName>
    </submittedName>
</protein>
<sequence length="599" mass="68659">MNDKQKAKINKAYKKLLKKINKRYPDVSVVYARDHKNKVHALYQDPESGNIFSLEKRKQLASNYPLFELTSDNPISFTNNIVSLNAYDDKNNLVTVQYDQDNNTFYDQNGNVLDVSSYTDEKKVPLINYLSNTQTSQEQPTQQDYPSIDAGLPKIEVDDQPKAAQHTTLETESEPDVFELNDSLNQPQQPTENLGDDQFVEKEVPPTQQLHQDLVHQQPVQVDSGSQNHSFNNSPSLKPPLVNKPAKLVQPEVKHIPQVEVQPKPQIVEPKIEPKPEVKHVSHVEIQPKPEVKPVVDSVPEVKQPEVKHVPHVEVQPKPVVDLKPQRIEPRIESKPEVIKHIPQVEVQPKAQMVEPKIEPKPETKYIPQVESTPQVEVHHWKPEVKTEYQPQQPLPTSGLQIKVVPRSAASLQSKLDTGFQPRQVERTTDSDITVNVSSHASLLEKINALNHQRIMNDIALKSDNTIKSSNFSRFYPENEYVATKYSDPLYSDANQSLTSDRFSLDFDYTPKSRVNNYTPLRPTNFQNNAISNYRFSRTPSSYYPLTRRSLRLTNISSYRSSFHSPTRLSSFRRTSLPFSSSYDGLRRYPSRSYWSKDF</sequence>
<feature type="compositionally biased region" description="Polar residues" evidence="1">
    <location>
        <begin position="220"/>
        <end position="236"/>
    </location>
</feature>
<evidence type="ECO:0000313" key="3">
    <source>
        <dbReference type="Proteomes" id="UP000005254"/>
    </source>
</evidence>
<evidence type="ECO:0000256" key="1">
    <source>
        <dbReference type="SAM" id="MobiDB-lite"/>
    </source>
</evidence>
<dbReference type="EMBL" id="CP003772">
    <property type="protein sequence ID" value="AFQ04143.1"/>
    <property type="molecule type" value="Genomic_DNA"/>
</dbReference>
<name>A0ABC7ZJI5_MYCGT</name>
<feature type="region of interest" description="Disordered" evidence="1">
    <location>
        <begin position="220"/>
        <end position="241"/>
    </location>
</feature>
<dbReference type="RefSeq" id="WP_014894467.1">
    <property type="nucleotide sequence ID" value="NC_018497.1"/>
</dbReference>
<proteinExistence type="predicted"/>
<evidence type="ECO:0000313" key="2">
    <source>
        <dbReference type="EMBL" id="AFQ04143.1"/>
    </source>
</evidence>
<accession>A0ABC7ZJI5</accession>
<dbReference type="KEGG" id="mgx:CM1_01905"/>
<organism evidence="2 3">
    <name type="scientific">Mycoplasmoides genitalium M6320</name>
    <dbReference type="NCBI Taxonomy" id="662945"/>
    <lineage>
        <taxon>Bacteria</taxon>
        <taxon>Bacillati</taxon>
        <taxon>Mycoplasmatota</taxon>
        <taxon>Mycoplasmoidales</taxon>
        <taxon>Mycoplasmoidaceae</taxon>
        <taxon>Mycoplasmoides</taxon>
    </lineage>
</organism>